<accession>A0A5N6TD27</accession>
<dbReference type="Pfam" id="PF01329">
    <property type="entry name" value="Pterin_4a"/>
    <property type="match status" value="1"/>
</dbReference>
<comment type="catalytic activity">
    <reaction evidence="1">
        <text>(4aS,6R)-4a-hydroxy-L-erythro-5,6,7,8-tetrahydrobiopterin = (6R)-L-erythro-6,7-dihydrobiopterin + H2O</text>
        <dbReference type="Rhea" id="RHEA:11920"/>
        <dbReference type="ChEBI" id="CHEBI:15377"/>
        <dbReference type="ChEBI" id="CHEBI:15642"/>
        <dbReference type="ChEBI" id="CHEBI:43120"/>
        <dbReference type="EC" id="4.2.1.96"/>
    </reaction>
</comment>
<dbReference type="EC" id="4.2.1.96" evidence="3"/>
<dbReference type="Proteomes" id="UP000325780">
    <property type="component" value="Unassembled WGS sequence"/>
</dbReference>
<dbReference type="OrthoDB" id="277398at2759"/>
<sequence length="193" mass="21133">MNTVVKALQPPSRLLALNFRQSIRHYHPASAFTVVSSSHTLRSASSSLRKSTALSPTLTRPARTFSHGSLKMASEPQFAEGVDTTQLEKDLNAIQQQGWALDDDGTGVQKTYFFKTYFKAVSFVNVVASQSAATKHHPTMTVRIGSVDIHWTTHHPRGLTEKDISMAQHCEEAAELMGAVEPDQGKKCGPSRA</sequence>
<dbReference type="PANTHER" id="PTHR12599">
    <property type="entry name" value="PTERIN-4-ALPHA-CARBINOLAMINE DEHYDRATASE"/>
    <property type="match status" value="1"/>
</dbReference>
<dbReference type="InterPro" id="IPR001533">
    <property type="entry name" value="Pterin_deHydtase"/>
</dbReference>
<evidence type="ECO:0000256" key="2">
    <source>
        <dbReference type="ARBA" id="ARBA00006472"/>
    </source>
</evidence>
<name>A0A5N6TD27_ASPAV</name>
<keyword evidence="7" id="KW-1185">Reference proteome</keyword>
<evidence type="ECO:0000256" key="3">
    <source>
        <dbReference type="ARBA" id="ARBA00013252"/>
    </source>
</evidence>
<protein>
    <recommendedName>
        <fullName evidence="3">4a-hydroxytetrahydrobiopterin dehydratase</fullName>
        <ecNumber evidence="3">4.2.1.96</ecNumber>
    </recommendedName>
    <alternativeName>
        <fullName evidence="5">4-alpha-hydroxy-tetrahydropterin dehydratase</fullName>
    </alternativeName>
</protein>
<evidence type="ECO:0000313" key="6">
    <source>
        <dbReference type="EMBL" id="KAE8144180.1"/>
    </source>
</evidence>
<dbReference type="GO" id="GO:0008124">
    <property type="term" value="F:4-alpha-hydroxytetrahydrobiopterin dehydratase activity"/>
    <property type="evidence" value="ECO:0007669"/>
    <property type="project" value="UniProtKB-EC"/>
</dbReference>
<keyword evidence="4" id="KW-0456">Lyase</keyword>
<dbReference type="InterPro" id="IPR036428">
    <property type="entry name" value="PCD_sf"/>
</dbReference>
<dbReference type="PANTHER" id="PTHR12599:SF0">
    <property type="entry name" value="PTERIN-4-ALPHA-CARBINOLAMINE DEHYDRATASE"/>
    <property type="match status" value="1"/>
</dbReference>
<dbReference type="AlphaFoldDB" id="A0A5N6TD27"/>
<dbReference type="SUPFAM" id="SSF55248">
    <property type="entry name" value="PCD-like"/>
    <property type="match status" value="1"/>
</dbReference>
<dbReference type="CDD" id="cd00488">
    <property type="entry name" value="PCD_DCoH"/>
    <property type="match status" value="1"/>
</dbReference>
<gene>
    <name evidence="6" type="ORF">BDV25DRAFT_167477</name>
</gene>
<evidence type="ECO:0000256" key="5">
    <source>
        <dbReference type="ARBA" id="ARBA00030497"/>
    </source>
</evidence>
<evidence type="ECO:0000256" key="1">
    <source>
        <dbReference type="ARBA" id="ARBA00001554"/>
    </source>
</evidence>
<proteinExistence type="inferred from homology"/>
<comment type="similarity">
    <text evidence="2">Belongs to the pterin-4-alpha-carbinolamine dehydratase family.</text>
</comment>
<reference evidence="6 7" key="1">
    <citation type="submission" date="2019-04" db="EMBL/GenBank/DDBJ databases">
        <title>Friends and foes A comparative genomics study of 23 Aspergillus species from section Flavi.</title>
        <authorList>
            <consortium name="DOE Joint Genome Institute"/>
            <person name="Kjaerbolling I."/>
            <person name="Vesth T."/>
            <person name="Frisvad J.C."/>
            <person name="Nybo J.L."/>
            <person name="Theobald S."/>
            <person name="Kildgaard S."/>
            <person name="Isbrandt T."/>
            <person name="Kuo A."/>
            <person name="Sato A."/>
            <person name="Lyhne E.K."/>
            <person name="Kogle M.E."/>
            <person name="Wiebenga A."/>
            <person name="Kun R.S."/>
            <person name="Lubbers R.J."/>
            <person name="Makela M.R."/>
            <person name="Barry K."/>
            <person name="Chovatia M."/>
            <person name="Clum A."/>
            <person name="Daum C."/>
            <person name="Haridas S."/>
            <person name="He G."/>
            <person name="LaButti K."/>
            <person name="Lipzen A."/>
            <person name="Mondo S."/>
            <person name="Riley R."/>
            <person name="Salamov A."/>
            <person name="Simmons B.A."/>
            <person name="Magnuson J.K."/>
            <person name="Henrissat B."/>
            <person name="Mortensen U.H."/>
            <person name="Larsen T.O."/>
            <person name="Devries R.P."/>
            <person name="Grigoriev I.V."/>
            <person name="Machida M."/>
            <person name="Baker S.E."/>
            <person name="Andersen M.R."/>
        </authorList>
    </citation>
    <scope>NUCLEOTIDE SEQUENCE [LARGE SCALE GENOMIC DNA]</scope>
    <source>
        <strain evidence="6 7">IBT 18842</strain>
    </source>
</reference>
<organism evidence="6 7">
    <name type="scientific">Aspergillus avenaceus</name>
    <dbReference type="NCBI Taxonomy" id="36643"/>
    <lineage>
        <taxon>Eukaryota</taxon>
        <taxon>Fungi</taxon>
        <taxon>Dikarya</taxon>
        <taxon>Ascomycota</taxon>
        <taxon>Pezizomycotina</taxon>
        <taxon>Eurotiomycetes</taxon>
        <taxon>Eurotiomycetidae</taxon>
        <taxon>Eurotiales</taxon>
        <taxon>Aspergillaceae</taxon>
        <taxon>Aspergillus</taxon>
        <taxon>Aspergillus subgen. Circumdati</taxon>
    </lineage>
</organism>
<dbReference type="Gene3D" id="3.30.1360.20">
    <property type="entry name" value="Transcriptional coactivator/pterin dehydratase"/>
    <property type="match status" value="1"/>
</dbReference>
<evidence type="ECO:0000313" key="7">
    <source>
        <dbReference type="Proteomes" id="UP000325780"/>
    </source>
</evidence>
<evidence type="ECO:0000256" key="4">
    <source>
        <dbReference type="ARBA" id="ARBA00023239"/>
    </source>
</evidence>
<dbReference type="GO" id="GO:0006729">
    <property type="term" value="P:tetrahydrobiopterin biosynthetic process"/>
    <property type="evidence" value="ECO:0007669"/>
    <property type="project" value="InterPro"/>
</dbReference>
<dbReference type="EMBL" id="ML742691">
    <property type="protein sequence ID" value="KAE8144180.1"/>
    <property type="molecule type" value="Genomic_DNA"/>
</dbReference>